<keyword evidence="4" id="KW-1185">Reference proteome</keyword>
<dbReference type="PANTHER" id="PTHR46631">
    <property type="entry name" value="60S RIBOSOMAL PROTEIN L18A-LIKE"/>
    <property type="match status" value="1"/>
</dbReference>
<feature type="transmembrane region" description="Helical" evidence="2">
    <location>
        <begin position="92"/>
        <end position="115"/>
    </location>
</feature>
<sequence>MAGEQKGGGYYPEGHYGTFQGPPPFVQQPQTADPERGSYYPPMADYPRVAEGVPLSGNYGYHQGGHHERHRRRHCCHHRQDPNGLPFCGLGYGWFLFLLGFVFIGVPWYVGTFIFCCLTHDYRERSGLAACAIAAIVVLLLGGSFHLRYM</sequence>
<accession>A0ABP0UW07</accession>
<feature type="transmembrane region" description="Helical" evidence="2">
    <location>
        <begin position="127"/>
        <end position="147"/>
    </location>
</feature>
<proteinExistence type="predicted"/>
<keyword evidence="2" id="KW-0812">Transmembrane</keyword>
<dbReference type="PANTHER" id="PTHR46631:SF4">
    <property type="entry name" value="OS06G0359400 PROTEIN"/>
    <property type="match status" value="1"/>
</dbReference>
<evidence type="ECO:0008006" key="5">
    <source>
        <dbReference type="Google" id="ProtNLM"/>
    </source>
</evidence>
<evidence type="ECO:0000256" key="1">
    <source>
        <dbReference type="SAM" id="MobiDB-lite"/>
    </source>
</evidence>
<name>A0ABP0UW07_9BRYO</name>
<dbReference type="InterPro" id="IPR044804">
    <property type="entry name" value="Ribosomal_eL20z-like"/>
</dbReference>
<dbReference type="EMBL" id="OZ019899">
    <property type="protein sequence ID" value="CAK9231492.1"/>
    <property type="molecule type" value="Genomic_DNA"/>
</dbReference>
<evidence type="ECO:0000313" key="4">
    <source>
        <dbReference type="Proteomes" id="UP001497512"/>
    </source>
</evidence>
<evidence type="ECO:0000313" key="3">
    <source>
        <dbReference type="EMBL" id="CAK9231492.1"/>
    </source>
</evidence>
<feature type="region of interest" description="Disordered" evidence="1">
    <location>
        <begin position="1"/>
        <end position="36"/>
    </location>
</feature>
<keyword evidence="2" id="KW-1133">Transmembrane helix</keyword>
<organism evidence="3 4">
    <name type="scientific">Sphagnum troendelagicum</name>
    <dbReference type="NCBI Taxonomy" id="128251"/>
    <lineage>
        <taxon>Eukaryota</taxon>
        <taxon>Viridiplantae</taxon>
        <taxon>Streptophyta</taxon>
        <taxon>Embryophyta</taxon>
        <taxon>Bryophyta</taxon>
        <taxon>Sphagnophytina</taxon>
        <taxon>Sphagnopsida</taxon>
        <taxon>Sphagnales</taxon>
        <taxon>Sphagnaceae</taxon>
        <taxon>Sphagnum</taxon>
    </lineage>
</organism>
<reference evidence="3" key="1">
    <citation type="submission" date="2024-02" db="EMBL/GenBank/DDBJ databases">
        <authorList>
            <consortium name="ELIXIR-Norway"/>
            <consortium name="Elixir Norway"/>
        </authorList>
    </citation>
    <scope>NUCLEOTIDE SEQUENCE</scope>
</reference>
<feature type="compositionally biased region" description="Gly residues" evidence="1">
    <location>
        <begin position="1"/>
        <end position="11"/>
    </location>
</feature>
<evidence type="ECO:0000256" key="2">
    <source>
        <dbReference type="SAM" id="Phobius"/>
    </source>
</evidence>
<protein>
    <recommendedName>
        <fullName evidence="5">60S ribosomal protein L18a-like protein</fullName>
    </recommendedName>
</protein>
<dbReference type="Proteomes" id="UP001497512">
    <property type="component" value="Chromosome 7"/>
</dbReference>
<keyword evidence="2" id="KW-0472">Membrane</keyword>
<gene>
    <name evidence="3" type="ORF">CSSPTR1EN2_LOCUS20671</name>
</gene>